<keyword evidence="3 10" id="KW-0328">Glycosyltransferase</keyword>
<evidence type="ECO:0000313" key="10">
    <source>
        <dbReference type="EMBL" id="SHI56939.1"/>
    </source>
</evidence>
<keyword evidence="11" id="KW-1185">Reference proteome</keyword>
<organism evidence="10 11">
    <name type="scientific">Malonomonas rubra DSM 5091</name>
    <dbReference type="NCBI Taxonomy" id="1122189"/>
    <lineage>
        <taxon>Bacteria</taxon>
        <taxon>Pseudomonadati</taxon>
        <taxon>Thermodesulfobacteriota</taxon>
        <taxon>Desulfuromonadia</taxon>
        <taxon>Desulfuromonadales</taxon>
        <taxon>Geopsychrobacteraceae</taxon>
        <taxon>Malonomonas</taxon>
    </lineage>
</organism>
<sequence length="491" mass="56569">MLFVSFLSLLLKLLFLIQGEVVNSDAGTYVAAADWHSQGLFQEGLRHYRMPLYPLLLAGTHIVVPDWILAGRFVSISSLLLCLFPLYGITKRLFCRSAALWAACLFAVLPVFNESAMDIKRDPLFLFFTLCGLWLLVVFAQENRFRFFSGFLAFATLATLTRIEGCLLFFIAPISLLLSLRNNTVGRRKKIVGGAISAAVVVASVLVASAAGVTKNLRINELSIWFDGLLSFKFFKSYQDLLQALKELQMTLPGARYSNNLLEVTRHYAPLVYCLGLLETLLKAIFPTSLLALWALRWRNSDEKKMTRERWLIMLIWVGFALLNLLFLFKRNFIQERYFWIPIVLTLPWVGYGINLWWQRRRKKIVSTFAVVLILLSPLAKSVAVAVEPEDKSLIKAAHWLRQYDQERKAKILYNDRRLPLYANRISEVVYVREYKTAEDLTSLRRAINKFDFAILYFSRKKIEGIDFQGFDVFKKFQGDEKVVFFLTINQ</sequence>
<evidence type="ECO:0000259" key="9">
    <source>
        <dbReference type="Pfam" id="PF13231"/>
    </source>
</evidence>
<dbReference type="STRING" id="1122189.SAMN02745165_00434"/>
<dbReference type="PANTHER" id="PTHR33908">
    <property type="entry name" value="MANNOSYLTRANSFERASE YKCB-RELATED"/>
    <property type="match status" value="1"/>
</dbReference>
<evidence type="ECO:0000256" key="2">
    <source>
        <dbReference type="ARBA" id="ARBA00022475"/>
    </source>
</evidence>
<dbReference type="AlphaFoldDB" id="A0A1M6C7H1"/>
<name>A0A1M6C7H1_MALRU</name>
<keyword evidence="2" id="KW-1003">Cell membrane</keyword>
<dbReference type="Pfam" id="PF13231">
    <property type="entry name" value="PMT_2"/>
    <property type="match status" value="1"/>
</dbReference>
<evidence type="ECO:0000256" key="3">
    <source>
        <dbReference type="ARBA" id="ARBA00022676"/>
    </source>
</evidence>
<feature type="transmembrane region" description="Helical" evidence="8">
    <location>
        <begin position="67"/>
        <end position="86"/>
    </location>
</feature>
<feature type="transmembrane region" description="Helical" evidence="8">
    <location>
        <begin position="338"/>
        <end position="359"/>
    </location>
</feature>
<keyword evidence="5 8" id="KW-0812">Transmembrane</keyword>
<dbReference type="EMBL" id="FQZT01000001">
    <property type="protein sequence ID" value="SHI56939.1"/>
    <property type="molecule type" value="Genomic_DNA"/>
</dbReference>
<feature type="transmembrane region" description="Helical" evidence="8">
    <location>
        <begin position="191"/>
        <end position="213"/>
    </location>
</feature>
<dbReference type="PANTHER" id="PTHR33908:SF11">
    <property type="entry name" value="MEMBRANE PROTEIN"/>
    <property type="match status" value="1"/>
</dbReference>
<dbReference type="Proteomes" id="UP000184171">
    <property type="component" value="Unassembled WGS sequence"/>
</dbReference>
<accession>A0A1M6C7H1</accession>
<feature type="domain" description="Glycosyltransferase RgtA/B/C/D-like" evidence="9">
    <location>
        <begin position="51"/>
        <end position="205"/>
    </location>
</feature>
<evidence type="ECO:0000256" key="1">
    <source>
        <dbReference type="ARBA" id="ARBA00004651"/>
    </source>
</evidence>
<dbReference type="InterPro" id="IPR050297">
    <property type="entry name" value="LipidA_mod_glycosyltrf_83"/>
</dbReference>
<evidence type="ECO:0000256" key="4">
    <source>
        <dbReference type="ARBA" id="ARBA00022679"/>
    </source>
</evidence>
<feature type="transmembrane region" description="Helical" evidence="8">
    <location>
        <begin position="147"/>
        <end position="171"/>
    </location>
</feature>
<keyword evidence="7 8" id="KW-0472">Membrane</keyword>
<keyword evidence="6 8" id="KW-1133">Transmembrane helix</keyword>
<dbReference type="GO" id="GO:0005886">
    <property type="term" value="C:plasma membrane"/>
    <property type="evidence" value="ECO:0007669"/>
    <property type="project" value="UniProtKB-SubCell"/>
</dbReference>
<dbReference type="InterPro" id="IPR038731">
    <property type="entry name" value="RgtA/B/C-like"/>
</dbReference>
<evidence type="ECO:0000256" key="8">
    <source>
        <dbReference type="SAM" id="Phobius"/>
    </source>
</evidence>
<feature type="transmembrane region" description="Helical" evidence="8">
    <location>
        <begin position="365"/>
        <end position="387"/>
    </location>
</feature>
<evidence type="ECO:0000256" key="5">
    <source>
        <dbReference type="ARBA" id="ARBA00022692"/>
    </source>
</evidence>
<protein>
    <submittedName>
        <fullName evidence="10">Dolichyl-phosphate-mannose-protein mannosyltransferase</fullName>
    </submittedName>
</protein>
<comment type="subcellular location">
    <subcellularLocation>
        <location evidence="1">Cell membrane</location>
        <topology evidence="1">Multi-pass membrane protein</topology>
    </subcellularLocation>
</comment>
<feature type="transmembrane region" description="Helical" evidence="8">
    <location>
        <begin position="124"/>
        <end position="140"/>
    </location>
</feature>
<reference evidence="10 11" key="1">
    <citation type="submission" date="2016-11" db="EMBL/GenBank/DDBJ databases">
        <authorList>
            <person name="Jaros S."/>
            <person name="Januszkiewicz K."/>
            <person name="Wedrychowicz H."/>
        </authorList>
    </citation>
    <scope>NUCLEOTIDE SEQUENCE [LARGE SCALE GENOMIC DNA]</scope>
    <source>
        <strain evidence="10 11">DSM 5091</strain>
    </source>
</reference>
<dbReference type="GO" id="GO:0009103">
    <property type="term" value="P:lipopolysaccharide biosynthetic process"/>
    <property type="evidence" value="ECO:0007669"/>
    <property type="project" value="UniProtKB-ARBA"/>
</dbReference>
<proteinExistence type="predicted"/>
<evidence type="ECO:0000256" key="6">
    <source>
        <dbReference type="ARBA" id="ARBA00022989"/>
    </source>
</evidence>
<evidence type="ECO:0000256" key="7">
    <source>
        <dbReference type="ARBA" id="ARBA00023136"/>
    </source>
</evidence>
<evidence type="ECO:0000313" key="11">
    <source>
        <dbReference type="Proteomes" id="UP000184171"/>
    </source>
</evidence>
<feature type="transmembrane region" description="Helical" evidence="8">
    <location>
        <begin position="271"/>
        <end position="296"/>
    </location>
</feature>
<keyword evidence="4 10" id="KW-0808">Transferase</keyword>
<gene>
    <name evidence="10" type="ORF">SAMN02745165_00434</name>
</gene>
<feature type="transmembrane region" description="Helical" evidence="8">
    <location>
        <begin position="311"/>
        <end position="329"/>
    </location>
</feature>
<dbReference type="GO" id="GO:0016763">
    <property type="term" value="F:pentosyltransferase activity"/>
    <property type="evidence" value="ECO:0007669"/>
    <property type="project" value="TreeGrafter"/>
</dbReference>